<organism evidence="3 4">
    <name type="scientific">Coptis chinensis</name>
    <dbReference type="NCBI Taxonomy" id="261450"/>
    <lineage>
        <taxon>Eukaryota</taxon>
        <taxon>Viridiplantae</taxon>
        <taxon>Streptophyta</taxon>
        <taxon>Embryophyta</taxon>
        <taxon>Tracheophyta</taxon>
        <taxon>Spermatophyta</taxon>
        <taxon>Magnoliopsida</taxon>
        <taxon>Ranunculales</taxon>
        <taxon>Ranunculaceae</taxon>
        <taxon>Coptidoideae</taxon>
        <taxon>Coptis</taxon>
    </lineage>
</organism>
<evidence type="ECO:0008006" key="5">
    <source>
        <dbReference type="Google" id="ProtNLM"/>
    </source>
</evidence>
<name>A0A835M4T3_9MAGN</name>
<dbReference type="SMART" id="SM00256">
    <property type="entry name" value="FBOX"/>
    <property type="match status" value="1"/>
</dbReference>
<dbReference type="InterPro" id="IPR053197">
    <property type="entry name" value="F-box_SCFL_complex_component"/>
</dbReference>
<dbReference type="InterPro" id="IPR053781">
    <property type="entry name" value="F-box_AtFBL13-like"/>
</dbReference>
<evidence type="ECO:0000259" key="1">
    <source>
        <dbReference type="SMART" id="SM00256"/>
    </source>
</evidence>
<dbReference type="InterPro" id="IPR036047">
    <property type="entry name" value="F-box-like_dom_sf"/>
</dbReference>
<proteinExistence type="predicted"/>
<accession>A0A835M4T3</accession>
<dbReference type="Pfam" id="PF00112">
    <property type="entry name" value="Peptidase_C1"/>
    <property type="match status" value="1"/>
</dbReference>
<gene>
    <name evidence="3" type="ORF">IFM89_007964</name>
</gene>
<dbReference type="PANTHER" id="PTHR34223:SF51">
    <property type="entry name" value="OS06G0556300 PROTEIN"/>
    <property type="match status" value="1"/>
</dbReference>
<feature type="domain" description="F-box" evidence="1">
    <location>
        <begin position="23"/>
        <end position="63"/>
    </location>
</feature>
<dbReference type="InterPro" id="IPR038765">
    <property type="entry name" value="Papain-like_cys_pep_sf"/>
</dbReference>
<evidence type="ECO:0000313" key="3">
    <source>
        <dbReference type="EMBL" id="KAF9619643.1"/>
    </source>
</evidence>
<dbReference type="CDD" id="cd22160">
    <property type="entry name" value="F-box_AtFBL13-like"/>
    <property type="match status" value="1"/>
</dbReference>
<dbReference type="GO" id="GO:0008234">
    <property type="term" value="F:cysteine-type peptidase activity"/>
    <property type="evidence" value="ECO:0007669"/>
    <property type="project" value="InterPro"/>
</dbReference>
<dbReference type="SMART" id="SM00848">
    <property type="entry name" value="Inhibitor_I29"/>
    <property type="match status" value="1"/>
</dbReference>
<dbReference type="Gene3D" id="3.90.70.10">
    <property type="entry name" value="Cysteine proteinases"/>
    <property type="match status" value="1"/>
</dbReference>
<comment type="caution">
    <text evidence="3">The sequence shown here is derived from an EMBL/GenBank/DDBJ whole genome shotgun (WGS) entry which is preliminary data.</text>
</comment>
<keyword evidence="4" id="KW-1185">Reference proteome</keyword>
<evidence type="ECO:0000259" key="2">
    <source>
        <dbReference type="SMART" id="SM00848"/>
    </source>
</evidence>
<protein>
    <recommendedName>
        <fullName evidence="5">F-box domain-containing protein</fullName>
    </recommendedName>
</protein>
<dbReference type="AlphaFoldDB" id="A0A835M4T3"/>
<evidence type="ECO:0000313" key="4">
    <source>
        <dbReference type="Proteomes" id="UP000631114"/>
    </source>
</evidence>
<dbReference type="EMBL" id="JADFTS010000002">
    <property type="protein sequence ID" value="KAF9619643.1"/>
    <property type="molecule type" value="Genomic_DNA"/>
</dbReference>
<dbReference type="SUPFAM" id="SSF54001">
    <property type="entry name" value="Cysteine proteinases"/>
    <property type="match status" value="1"/>
</dbReference>
<dbReference type="PANTHER" id="PTHR34223">
    <property type="entry name" value="OS11G0201299 PROTEIN"/>
    <property type="match status" value="1"/>
</dbReference>
<dbReference type="GO" id="GO:0006508">
    <property type="term" value="P:proteolysis"/>
    <property type="evidence" value="ECO:0007669"/>
    <property type="project" value="InterPro"/>
</dbReference>
<dbReference type="OrthoDB" id="10253408at2759"/>
<reference evidence="3 4" key="1">
    <citation type="submission" date="2020-10" db="EMBL/GenBank/DDBJ databases">
        <title>The Coptis chinensis genome and diversification of protoberbering-type alkaloids.</title>
        <authorList>
            <person name="Wang B."/>
            <person name="Shu S."/>
            <person name="Song C."/>
            <person name="Liu Y."/>
        </authorList>
    </citation>
    <scope>NUCLEOTIDE SEQUENCE [LARGE SCALE GENOMIC DNA]</scope>
    <source>
        <strain evidence="3">HL-2020</strain>
        <tissue evidence="3">Leaf</tissue>
    </source>
</reference>
<dbReference type="SUPFAM" id="SSF81383">
    <property type="entry name" value="F-box domain"/>
    <property type="match status" value="1"/>
</dbReference>
<dbReference type="InterPro" id="IPR001810">
    <property type="entry name" value="F-box_dom"/>
</dbReference>
<dbReference type="Proteomes" id="UP000631114">
    <property type="component" value="Unassembled WGS sequence"/>
</dbReference>
<dbReference type="Pfam" id="PF08246">
    <property type="entry name" value="Inhibitor_I29"/>
    <property type="match status" value="1"/>
</dbReference>
<dbReference type="InterPro" id="IPR000668">
    <property type="entry name" value="Peptidase_C1A_C"/>
</dbReference>
<sequence>MTMLQSQFDDQNVSVGVDRFIGLPLPLIYHIVSFLPVEEMVRTCVLSKGWRNVWSIQRVYKDSVEKEMRFQVFKTNVEYIDTFNKVGDRTYVLSVNGFADQTNEEFIASRNGYKNSPERKSGTAFRYENVTAVPSSMDWRKKGAVTPIKDQGQCGR</sequence>
<dbReference type="InterPro" id="IPR013201">
    <property type="entry name" value="Prot_inhib_I29"/>
</dbReference>
<feature type="domain" description="Cathepsin propeptide inhibitor" evidence="2">
    <location>
        <begin position="57"/>
        <end position="106"/>
    </location>
</feature>